<dbReference type="AlphaFoldDB" id="A0A1I7EZN6"/>
<evidence type="ECO:0000313" key="5">
    <source>
        <dbReference type="Proteomes" id="UP000199391"/>
    </source>
</evidence>
<dbReference type="Gene3D" id="1.20.120.160">
    <property type="entry name" value="HPT domain"/>
    <property type="match status" value="1"/>
</dbReference>
<evidence type="ECO:0000259" key="3">
    <source>
        <dbReference type="PROSITE" id="PS50894"/>
    </source>
</evidence>
<dbReference type="PROSITE" id="PS50894">
    <property type="entry name" value="HPT"/>
    <property type="match status" value="1"/>
</dbReference>
<dbReference type="InterPro" id="IPR008207">
    <property type="entry name" value="Sig_transdc_His_kin_Hpt_dom"/>
</dbReference>
<accession>A0A1I7EZN6</accession>
<gene>
    <name evidence="4" type="ORF">SAMN05216552_1001273</name>
</gene>
<dbReference type="GO" id="GO:0000160">
    <property type="term" value="P:phosphorelay signal transduction system"/>
    <property type="evidence" value="ECO:0007669"/>
    <property type="project" value="UniProtKB-KW"/>
</dbReference>
<protein>
    <submittedName>
        <fullName evidence="4">HPt (Histidine-containing phosphotransfer) domain-containing protein</fullName>
    </submittedName>
</protein>
<dbReference type="Pfam" id="PF01627">
    <property type="entry name" value="Hpt"/>
    <property type="match status" value="1"/>
</dbReference>
<feature type="modified residue" description="Phosphohistidine" evidence="2">
    <location>
        <position position="65"/>
    </location>
</feature>
<evidence type="ECO:0000313" key="4">
    <source>
        <dbReference type="EMBL" id="SFU29390.1"/>
    </source>
</evidence>
<keyword evidence="5" id="KW-1185">Reference proteome</keyword>
<dbReference type="EMBL" id="FPBO01000001">
    <property type="protein sequence ID" value="SFU29390.1"/>
    <property type="molecule type" value="Genomic_DNA"/>
</dbReference>
<evidence type="ECO:0000256" key="1">
    <source>
        <dbReference type="ARBA" id="ARBA00023012"/>
    </source>
</evidence>
<dbReference type="OrthoDB" id="8777657at2"/>
<dbReference type="InterPro" id="IPR036641">
    <property type="entry name" value="HPT_dom_sf"/>
</dbReference>
<reference evidence="5" key="1">
    <citation type="submission" date="2016-10" db="EMBL/GenBank/DDBJ databases">
        <authorList>
            <person name="Varghese N."/>
            <person name="Submissions S."/>
        </authorList>
    </citation>
    <scope>NUCLEOTIDE SEQUENCE [LARGE SCALE GENOMIC DNA]</scope>
    <source>
        <strain evidence="5">CGMCC 1.11014</strain>
    </source>
</reference>
<dbReference type="STRING" id="1035707.SAMN05216552_1001273"/>
<dbReference type="RefSeq" id="WP_093552683.1">
    <property type="nucleotide sequence ID" value="NZ_FPBO01000001.1"/>
</dbReference>
<evidence type="ECO:0000256" key="2">
    <source>
        <dbReference type="PROSITE-ProRule" id="PRU00110"/>
    </source>
</evidence>
<organism evidence="4 5">
    <name type="scientific">Pseudoduganella namucuonensis</name>
    <dbReference type="NCBI Taxonomy" id="1035707"/>
    <lineage>
        <taxon>Bacteria</taxon>
        <taxon>Pseudomonadati</taxon>
        <taxon>Pseudomonadota</taxon>
        <taxon>Betaproteobacteria</taxon>
        <taxon>Burkholderiales</taxon>
        <taxon>Oxalobacteraceae</taxon>
        <taxon>Telluria group</taxon>
        <taxon>Pseudoduganella</taxon>
    </lineage>
</organism>
<feature type="domain" description="HPt" evidence="3">
    <location>
        <begin position="26"/>
        <end position="124"/>
    </location>
</feature>
<name>A0A1I7EZN6_9BURK</name>
<dbReference type="Proteomes" id="UP000199391">
    <property type="component" value="Unassembled WGS sequence"/>
</dbReference>
<dbReference type="GO" id="GO:0004672">
    <property type="term" value="F:protein kinase activity"/>
    <property type="evidence" value="ECO:0007669"/>
    <property type="project" value="UniProtKB-ARBA"/>
</dbReference>
<sequence length="124" mass="12917">MSGPRGGEAGYGHIDPAVLMRAVGGDAASYRALAAIYLDNTPRLHADLQRALAAGDCKAAAFCCHALKSNTLLIGAVELTDLLKALEDFARDGEDAALPLARAELARLFALVEAELRASVAALQ</sequence>
<dbReference type="SUPFAM" id="SSF47226">
    <property type="entry name" value="Histidine-containing phosphotransfer domain, HPT domain"/>
    <property type="match status" value="1"/>
</dbReference>
<keyword evidence="1" id="KW-0902">Two-component regulatory system</keyword>
<keyword evidence="2" id="KW-0597">Phosphoprotein</keyword>
<proteinExistence type="predicted"/>